<keyword evidence="5" id="KW-0342">GTP-binding</keyword>
<dbReference type="InterPro" id="IPR009000">
    <property type="entry name" value="Transl_B-barrel_sf"/>
</dbReference>
<evidence type="ECO:0000256" key="3">
    <source>
        <dbReference type="ARBA" id="ARBA00022768"/>
    </source>
</evidence>
<dbReference type="GO" id="GO:0003746">
    <property type="term" value="F:translation elongation factor activity"/>
    <property type="evidence" value="ECO:0007669"/>
    <property type="project" value="UniProtKB-KW"/>
</dbReference>
<dbReference type="InterPro" id="IPR009001">
    <property type="entry name" value="Transl_elong_EF1A/Init_IF2_C"/>
</dbReference>
<dbReference type="SUPFAM" id="SSF50447">
    <property type="entry name" value="Translation proteins"/>
    <property type="match status" value="1"/>
</dbReference>
<name>A0A5J4V9P1_9EUKA</name>
<protein>
    <submittedName>
        <fullName evidence="7">Putative Elongation factor 1-alpha 2</fullName>
    </submittedName>
</protein>
<evidence type="ECO:0000313" key="8">
    <source>
        <dbReference type="Proteomes" id="UP000324800"/>
    </source>
</evidence>
<comment type="caution">
    <text evidence="7">The sequence shown here is derived from an EMBL/GenBank/DDBJ whole genome shotgun (WGS) entry which is preliminary data.</text>
</comment>
<keyword evidence="4" id="KW-0648">Protein biosynthesis</keyword>
<gene>
    <name evidence="7" type="ORF">EZS28_025250</name>
</gene>
<dbReference type="EMBL" id="SNRW01008624">
    <property type="protein sequence ID" value="KAA6379225.1"/>
    <property type="molecule type" value="Genomic_DNA"/>
</dbReference>
<dbReference type="CDD" id="cd03705">
    <property type="entry name" value="EF1_alpha_III"/>
    <property type="match status" value="1"/>
</dbReference>
<accession>A0A5J4V9P1</accession>
<keyword evidence="3 7" id="KW-0251">Elongation factor</keyword>
<feature type="domain" description="GTP-eEF1A C-terminal" evidence="6">
    <location>
        <begin position="46"/>
        <end position="145"/>
    </location>
</feature>
<dbReference type="SUPFAM" id="SSF50465">
    <property type="entry name" value="EF-Tu/eEF-1alpha/eIF2-gamma C-terminal domain"/>
    <property type="match status" value="1"/>
</dbReference>
<comment type="similarity">
    <text evidence="1">Belongs to the TRAFAC class translation factor GTPase superfamily. Classic translation factor GTPase family. EF-Tu/EF-1A subfamily.</text>
</comment>
<evidence type="ECO:0000256" key="4">
    <source>
        <dbReference type="ARBA" id="ARBA00022917"/>
    </source>
</evidence>
<evidence type="ECO:0000256" key="1">
    <source>
        <dbReference type="ARBA" id="ARBA00007249"/>
    </source>
</evidence>
<proteinExistence type="inferred from homology"/>
<dbReference type="OrthoDB" id="342024at2759"/>
<dbReference type="PANTHER" id="PTHR44830">
    <property type="entry name" value="ELONGATION FACTOR 1 ALPHA"/>
    <property type="match status" value="1"/>
</dbReference>
<evidence type="ECO:0000313" key="7">
    <source>
        <dbReference type="EMBL" id="KAA6379225.1"/>
    </source>
</evidence>
<evidence type="ECO:0000259" key="6">
    <source>
        <dbReference type="Pfam" id="PF22594"/>
    </source>
</evidence>
<organism evidence="7 8">
    <name type="scientific">Streblomastix strix</name>
    <dbReference type="NCBI Taxonomy" id="222440"/>
    <lineage>
        <taxon>Eukaryota</taxon>
        <taxon>Metamonada</taxon>
        <taxon>Preaxostyla</taxon>
        <taxon>Oxymonadida</taxon>
        <taxon>Streblomastigidae</taxon>
        <taxon>Streblomastix</taxon>
    </lineage>
</organism>
<dbReference type="FunFam" id="2.40.30.10:FF:000005">
    <property type="entry name" value="Elongation factor 1-alpha"/>
    <property type="match status" value="1"/>
</dbReference>
<dbReference type="PANTHER" id="PTHR44830:SF1">
    <property type="entry name" value="TR-TYPE G DOMAIN-CONTAINING PROTEIN"/>
    <property type="match status" value="1"/>
</dbReference>
<keyword evidence="2" id="KW-0547">Nucleotide-binding</keyword>
<dbReference type="Proteomes" id="UP000324800">
    <property type="component" value="Unassembled WGS sequence"/>
</dbReference>
<dbReference type="Pfam" id="PF22594">
    <property type="entry name" value="GTP-eEF1A_C"/>
    <property type="match status" value="1"/>
</dbReference>
<evidence type="ECO:0000256" key="2">
    <source>
        <dbReference type="ARBA" id="ARBA00022741"/>
    </source>
</evidence>
<dbReference type="Gene3D" id="2.40.30.10">
    <property type="entry name" value="Translation factors"/>
    <property type="match status" value="2"/>
</dbReference>
<dbReference type="AlphaFoldDB" id="A0A5J4V9P1"/>
<evidence type="ECO:0000256" key="5">
    <source>
        <dbReference type="ARBA" id="ARBA00023134"/>
    </source>
</evidence>
<reference evidence="7 8" key="1">
    <citation type="submission" date="2019-03" db="EMBL/GenBank/DDBJ databases">
        <title>Single cell metagenomics reveals metabolic interactions within the superorganism composed of flagellate Streblomastix strix and complex community of Bacteroidetes bacteria on its surface.</title>
        <authorList>
            <person name="Treitli S.C."/>
            <person name="Kolisko M."/>
            <person name="Husnik F."/>
            <person name="Keeling P."/>
            <person name="Hampl V."/>
        </authorList>
    </citation>
    <scope>NUCLEOTIDE SEQUENCE [LARGE SCALE GENOMIC DNA]</scope>
    <source>
        <strain evidence="7">ST1C</strain>
    </source>
</reference>
<dbReference type="GO" id="GO:0005525">
    <property type="term" value="F:GTP binding"/>
    <property type="evidence" value="ECO:0007669"/>
    <property type="project" value="UniProtKB-KW"/>
</dbReference>
<sequence>MHRGVFTQAVPGDNVGFNLKGVSVKNIKRGFVCGDSNHDPPQESESFLAQVIVMQHPRQIQNGYTPVLDCHTSHIACQFKEMASKIDRRTNKELEHNTKQIKTGDSAIILMVPTKPMVEKFQEYPPLGRFAVRDMRETVAVGVIKDVTKKSRDAKVTKAAEKKQKK</sequence>
<dbReference type="InterPro" id="IPR054696">
    <property type="entry name" value="GTP-eEF1A_C"/>
</dbReference>